<dbReference type="GO" id="GO:0016787">
    <property type="term" value="F:hydrolase activity"/>
    <property type="evidence" value="ECO:0007669"/>
    <property type="project" value="UniProtKB-KW"/>
</dbReference>
<dbReference type="InterPro" id="IPR037522">
    <property type="entry name" value="HD_GYP_dom"/>
</dbReference>
<dbReference type="InterPro" id="IPR029016">
    <property type="entry name" value="GAF-like_dom_sf"/>
</dbReference>
<dbReference type="PANTHER" id="PTHR43155:SF2">
    <property type="entry name" value="CYCLIC DI-GMP PHOSPHODIESTERASE PA4108"/>
    <property type="match status" value="1"/>
</dbReference>
<organism evidence="2 3">
    <name type="scientific">Candidatus Scalindua japonica</name>
    <dbReference type="NCBI Taxonomy" id="1284222"/>
    <lineage>
        <taxon>Bacteria</taxon>
        <taxon>Pseudomonadati</taxon>
        <taxon>Planctomycetota</taxon>
        <taxon>Candidatus Brocadiia</taxon>
        <taxon>Candidatus Brocadiales</taxon>
        <taxon>Candidatus Scalinduaceae</taxon>
        <taxon>Candidatus Scalindua</taxon>
    </lineage>
</organism>
<accession>A0A286TTM5</accession>
<evidence type="ECO:0000259" key="1">
    <source>
        <dbReference type="PROSITE" id="PS51832"/>
    </source>
</evidence>
<keyword evidence="2" id="KW-0378">Hydrolase</keyword>
<dbReference type="SUPFAM" id="SSF55781">
    <property type="entry name" value="GAF domain-like"/>
    <property type="match status" value="1"/>
</dbReference>
<dbReference type="SUPFAM" id="SSF109604">
    <property type="entry name" value="HD-domain/PDEase-like"/>
    <property type="match status" value="1"/>
</dbReference>
<reference evidence="3" key="1">
    <citation type="journal article" date="2017" name="Environ. Microbiol. Rep.">
        <title>Genetic Diversity of Marine Anaerobic Ammonium-Oxidizing Bacteria as Revealed by Genomic and Proteomic Analyses of 'Candidatus Scalindua japonica'.</title>
        <authorList>
            <person name="Oshiki M."/>
            <person name="Mizuto K."/>
            <person name="Kimura Z."/>
            <person name="Kindaichi T."/>
            <person name="Satoh H."/>
            <person name="Okabe S."/>
        </authorList>
    </citation>
    <scope>NUCLEOTIDE SEQUENCE [LARGE SCALE GENOMIC DNA]</scope>
    <source>
        <strain evidence="3">husup-a2</strain>
    </source>
</reference>
<dbReference type="PANTHER" id="PTHR43155">
    <property type="entry name" value="CYCLIC DI-GMP PHOSPHODIESTERASE PA4108-RELATED"/>
    <property type="match status" value="1"/>
</dbReference>
<dbReference type="PROSITE" id="PS51832">
    <property type="entry name" value="HD_GYP"/>
    <property type="match status" value="1"/>
</dbReference>
<dbReference type="OrthoDB" id="9804747at2"/>
<dbReference type="SMART" id="SM00471">
    <property type="entry name" value="HDc"/>
    <property type="match status" value="1"/>
</dbReference>
<proteinExistence type="predicted"/>
<dbReference type="Pfam" id="PF13487">
    <property type="entry name" value="HD_5"/>
    <property type="match status" value="1"/>
</dbReference>
<protein>
    <submittedName>
        <fullName evidence="2">Metal dependent phosphohydrolase</fullName>
    </submittedName>
</protein>
<dbReference type="EMBL" id="BAOS01000001">
    <property type="protein sequence ID" value="GAX59214.1"/>
    <property type="molecule type" value="Genomic_DNA"/>
</dbReference>
<keyword evidence="3" id="KW-1185">Reference proteome</keyword>
<gene>
    <name evidence="2" type="ORF">SCALIN_C01_0145</name>
</gene>
<dbReference type="Gene3D" id="3.30.450.40">
    <property type="match status" value="1"/>
</dbReference>
<dbReference type="InterPro" id="IPR003607">
    <property type="entry name" value="HD/PDEase_dom"/>
</dbReference>
<dbReference type="RefSeq" id="WP_096892351.1">
    <property type="nucleotide sequence ID" value="NZ_BAOS01000001.1"/>
</dbReference>
<dbReference type="CDD" id="cd00077">
    <property type="entry name" value="HDc"/>
    <property type="match status" value="1"/>
</dbReference>
<feature type="domain" description="HD-GYP" evidence="1">
    <location>
        <begin position="310"/>
        <end position="505"/>
    </location>
</feature>
<evidence type="ECO:0000313" key="2">
    <source>
        <dbReference type="EMBL" id="GAX59214.1"/>
    </source>
</evidence>
<sequence>MIMHIEYFQELFCGLTQISPLNFEVWNGDGPVFSSRFDGADTTISSQIEEFSDSVMSQGVFRHTSMNGWKAVFGVPIRNNEQTVGCLLAYSKNSNKNLIPDESAYAEIPDVKGVEMFLTRLVSFIEDKWEGEQEKEKITEELGRSFEDLYLYSQVANQIKTLLSSNQMNNDLVLDTMKTMRVDISFVNLFNHEGSKIAFNEDSLYLQFSGIAEKFVGKLIRTLTVQEKVEKRTHFTIHDSRTDSQFSKLFIAQYRLLAVKITHDNKFYGWLGLISFNLKESFRRSELRLLISMAEQLAMLITNTDLYKELEGFVINLIKSMVCAIEAKDVYTSGHSERVSELCLNMAEYMDLTEDDKKNLKWAAILHDVGKIGVPESILCKEGPLEDDEYRKIKEHPKRGFEILKHIKQLVPITPSILHHHERYDGKGYPDGLKGDEIPLYARIIAIIDTYDAITSRRSYRSAKSSEEAMSIIEKVAGTQLDPNLVLIFKEVYRDSIVVKKDEQISGKEKARWQCQQLT</sequence>
<dbReference type="Gene3D" id="1.10.3210.10">
    <property type="entry name" value="Hypothetical protein af1432"/>
    <property type="match status" value="1"/>
</dbReference>
<name>A0A286TTM5_9BACT</name>
<dbReference type="AlphaFoldDB" id="A0A286TTM5"/>
<dbReference type="Proteomes" id="UP000218542">
    <property type="component" value="Unassembled WGS sequence"/>
</dbReference>
<evidence type="ECO:0000313" key="3">
    <source>
        <dbReference type="Proteomes" id="UP000218542"/>
    </source>
</evidence>
<comment type="caution">
    <text evidence="2">The sequence shown here is derived from an EMBL/GenBank/DDBJ whole genome shotgun (WGS) entry which is preliminary data.</text>
</comment>